<feature type="non-terminal residue" evidence="1">
    <location>
        <position position="1"/>
    </location>
</feature>
<keyword evidence="2" id="KW-1185">Reference proteome</keyword>
<name>A0A0J8B3A3_BETVV</name>
<gene>
    <name evidence="1" type="ORF">BVRB_022410</name>
</gene>
<proteinExistence type="predicted"/>
<organism evidence="1 2">
    <name type="scientific">Beta vulgaris subsp. vulgaris</name>
    <name type="common">Beet</name>
    <dbReference type="NCBI Taxonomy" id="3555"/>
    <lineage>
        <taxon>Eukaryota</taxon>
        <taxon>Viridiplantae</taxon>
        <taxon>Streptophyta</taxon>
        <taxon>Embryophyta</taxon>
        <taxon>Tracheophyta</taxon>
        <taxon>Spermatophyta</taxon>
        <taxon>Magnoliopsida</taxon>
        <taxon>eudicotyledons</taxon>
        <taxon>Gunneridae</taxon>
        <taxon>Pentapetalae</taxon>
        <taxon>Caryophyllales</taxon>
        <taxon>Chenopodiaceae</taxon>
        <taxon>Betoideae</taxon>
        <taxon>Beta</taxon>
    </lineage>
</organism>
<accession>A0A0J8B3A3</accession>
<sequence length="178" mass="20112">LVDLVGSIRNQRDRLRRIDAANADQRDLPLRSRQQTGDRSRPVRRIVSFLCRYRPRYPSLCRVSAPGRTVPHDHRWQADSAFFQKSEAVFLPIFVPLQKATKIVRLINSQAAGSRIVLMAREAILKDVARLLLGVDSIAADSIAPNIVLLLQHYTPSCSYDDFDLGARCIETMMTAII</sequence>
<evidence type="ECO:0000313" key="2">
    <source>
        <dbReference type="Proteomes" id="UP000035740"/>
    </source>
</evidence>
<dbReference type="EMBL" id="KQ094197">
    <property type="protein sequence ID" value="KMS94338.1"/>
    <property type="molecule type" value="Genomic_DNA"/>
</dbReference>
<protein>
    <submittedName>
        <fullName evidence="1">Uncharacterized protein</fullName>
    </submittedName>
</protein>
<dbReference type="Proteomes" id="UP000035740">
    <property type="component" value="Unassembled WGS sequence"/>
</dbReference>
<reference evidence="1 2" key="1">
    <citation type="journal article" date="2014" name="Nature">
        <title>The genome of the recently domesticated crop plant sugar beet (Beta vulgaris).</title>
        <authorList>
            <person name="Dohm J.C."/>
            <person name="Minoche A.E."/>
            <person name="Holtgrawe D."/>
            <person name="Capella-Gutierrez S."/>
            <person name="Zakrzewski F."/>
            <person name="Tafer H."/>
            <person name="Rupp O."/>
            <person name="Sorensen T.R."/>
            <person name="Stracke R."/>
            <person name="Reinhardt R."/>
            <person name="Goesmann A."/>
            <person name="Kraft T."/>
            <person name="Schulz B."/>
            <person name="Stadler P.F."/>
            <person name="Schmidt T."/>
            <person name="Gabaldon T."/>
            <person name="Lehrach H."/>
            <person name="Weisshaar B."/>
            <person name="Himmelbauer H."/>
        </authorList>
    </citation>
    <scope>NUCLEOTIDE SEQUENCE [LARGE SCALE GENOMIC DNA]</scope>
    <source>
        <tissue evidence="1">Taproot</tissue>
    </source>
</reference>
<dbReference type="Gramene" id="KMS94338">
    <property type="protein sequence ID" value="KMS94338"/>
    <property type="gene ID" value="BVRB_022410"/>
</dbReference>
<dbReference type="AlphaFoldDB" id="A0A0J8B3A3"/>
<evidence type="ECO:0000313" key="1">
    <source>
        <dbReference type="EMBL" id="KMS94338.1"/>
    </source>
</evidence>